<keyword evidence="2" id="KW-1185">Reference proteome</keyword>
<reference evidence="1" key="1">
    <citation type="submission" date="2022-08" db="EMBL/GenBank/DDBJ databases">
        <title>Genome Sequence of Fusarium decemcellulare.</title>
        <authorList>
            <person name="Buettner E."/>
        </authorList>
    </citation>
    <scope>NUCLEOTIDE SEQUENCE</scope>
    <source>
        <strain evidence="1">Babe19</strain>
    </source>
</reference>
<protein>
    <submittedName>
        <fullName evidence="1">Uncharacterized protein</fullName>
    </submittedName>
</protein>
<evidence type="ECO:0000313" key="2">
    <source>
        <dbReference type="Proteomes" id="UP001148629"/>
    </source>
</evidence>
<dbReference type="Proteomes" id="UP001148629">
    <property type="component" value="Unassembled WGS sequence"/>
</dbReference>
<evidence type="ECO:0000313" key="1">
    <source>
        <dbReference type="EMBL" id="KAJ3519743.1"/>
    </source>
</evidence>
<dbReference type="EMBL" id="JANRMS010003071">
    <property type="protein sequence ID" value="KAJ3519743.1"/>
    <property type="molecule type" value="Genomic_DNA"/>
</dbReference>
<proteinExistence type="predicted"/>
<comment type="caution">
    <text evidence="1">The sequence shown here is derived from an EMBL/GenBank/DDBJ whole genome shotgun (WGS) entry which is preliminary data.</text>
</comment>
<gene>
    <name evidence="1" type="ORF">NM208_g14005</name>
</gene>
<name>A0ACC1RJI9_9HYPO</name>
<accession>A0ACC1RJI9</accession>
<sequence>MASITPKKLKESIISIATEGTLTDIPSDTPNLLAWNGGGCSDFKKIVEAGGYKAGQASPSSPVKELKDAVEEEIEIVSGKITKGAKDLGSKAEKFSKKIHELVDEELEQFIKELNISRKKGRRPLSRSKSTNSVVRSPVHAFEFIDPIAAKRDANIAALLSYHRAQGRPSSEMSIPRDPASFFPENSDGTASVVRHSMERSDSATSRHGTSANVSRQQSVRFAGPSARPKRTLASRASEGRNSPAKASSRLHVGNSSTRPSSTLSFRETPDDYSFTRRYLESLQPPDACYSPEDDTVSMPASFRRLRKSKSMLSSSRPTTRDFSNTTMPAKGHLPPTDSLFKPANDENQPLRERLSRTTGLKVSPSMSFLKNRRGMTASRPSSRIDNELVVQLAREKFREQMEEQEKLKTKSSMLFRARNRRGEGSTGLRKSLRSSSNNSTVPSIASQGGIPAPKHPGLRRTARKVSDSLRSKLKGLFTRGKSNTGSEERDEPEVDEHGSDAESCLRVSNEGTAEEASMARVASRVPSLHDVPSNQQLRSRKGSVESLESSGQHDADDRSRVTSWTNSATNTISSVGMLGEWERQRLSVIKENGAHISSSSLHPAELKECGIGGQEILSGLEIDSERVYSALMKRLGEKSPERQRDRASLDADKLPPESVPDRKSSTHQTGALPWASSTIRCVRAGDDVFGEDGDDSSITTSSSSERLVIDHLAETKPTQTLATDWAASDDRASQHGSILSGLEPPRTMTHRSSAFFASPTCHSFRSQSPYRRALKESAKTSPECERVGFSESRYLHSLSALSLPTRRDSSADSERDVQAGDAESVYSCTTEDAKPAFAGSVSVASRQTELPTCSHNDVVLVSEPTSYCSTQQHQRDMSTGSSVEWKTWLSSKVSKLEEPLTPTKSDIGIHKTGMLPPLGHVREGAEMGSSPEFHVRSGAVSRRPLSDVKGNAQLVKDSQTTTQSPRRVLAVQDENESPTATHTYLKGRPPSIPPRSTLRAVPSLPTVSSSNTGLSGEVHRMRSLNTIGRLNSTPEEAIAKRRSRARISGWQGSPTKSSSGVGATTLHLSPSQRSGCDSSYSTPKTQLGWDKLEKTGTGSKGPELDAQVMGSKTMVDMFLNSRRKRADASSGLGSSPAAFL</sequence>
<organism evidence="1 2">
    <name type="scientific">Fusarium decemcellulare</name>
    <dbReference type="NCBI Taxonomy" id="57161"/>
    <lineage>
        <taxon>Eukaryota</taxon>
        <taxon>Fungi</taxon>
        <taxon>Dikarya</taxon>
        <taxon>Ascomycota</taxon>
        <taxon>Pezizomycotina</taxon>
        <taxon>Sordariomycetes</taxon>
        <taxon>Hypocreomycetidae</taxon>
        <taxon>Hypocreales</taxon>
        <taxon>Nectriaceae</taxon>
        <taxon>Fusarium</taxon>
        <taxon>Fusarium decemcellulare species complex</taxon>
    </lineage>
</organism>